<dbReference type="HOGENOM" id="CLU_044153_0_0_3"/>
<dbReference type="STRING" id="203124.Tery_2972"/>
<dbReference type="InterPro" id="IPR003819">
    <property type="entry name" value="TauD/TfdA-like"/>
</dbReference>
<dbReference type="KEGG" id="ter:Tery_2972"/>
<reference evidence="5" key="1">
    <citation type="submission" date="2006-06" db="EMBL/GenBank/DDBJ databases">
        <title>Complete sequence of Trichodesmium erythraeum IMS101.</title>
        <authorList>
            <consortium name="US DOE Joint Genome Institute"/>
            <person name="Copeland A."/>
            <person name="Lucas S."/>
            <person name="Lapidus A."/>
            <person name="Barry K."/>
            <person name="Detter J.C."/>
            <person name="Glavina del Rio T."/>
            <person name="Hammon N."/>
            <person name="Israni S."/>
            <person name="Dalin E."/>
            <person name="Tice H."/>
            <person name="Pitluck S."/>
            <person name="Kiss H."/>
            <person name="Munk A.C."/>
            <person name="Brettin T."/>
            <person name="Bruce D."/>
            <person name="Han C."/>
            <person name="Tapia R."/>
            <person name="Gilna P."/>
            <person name="Schmutz J."/>
            <person name="Larimer F."/>
            <person name="Land M."/>
            <person name="Hauser L."/>
            <person name="Kyrpides N."/>
            <person name="Kim E."/>
            <person name="Richardson P."/>
        </authorList>
    </citation>
    <scope>NUCLEOTIDE SEQUENCE [LARGE SCALE GENOMIC DNA]</scope>
    <source>
        <strain evidence="5">IMS101</strain>
    </source>
</reference>
<feature type="domain" description="TauD/TfdA-like" evidence="4">
    <location>
        <begin position="44"/>
        <end position="349"/>
    </location>
</feature>
<keyword evidence="3" id="KW-0045">Antibiotic biosynthesis</keyword>
<dbReference type="GO" id="GO:0017000">
    <property type="term" value="P:antibiotic biosynthetic process"/>
    <property type="evidence" value="ECO:0007669"/>
    <property type="project" value="UniProtKB-KW"/>
</dbReference>
<dbReference type="RefSeq" id="WP_011612486.1">
    <property type="nucleotide sequence ID" value="NC_008312.1"/>
</dbReference>
<evidence type="ECO:0000256" key="1">
    <source>
        <dbReference type="ARBA" id="ARBA00001954"/>
    </source>
</evidence>
<dbReference type="SUPFAM" id="SSF51197">
    <property type="entry name" value="Clavaminate synthase-like"/>
    <property type="match status" value="1"/>
</dbReference>
<protein>
    <recommendedName>
        <fullName evidence="4">TauD/TfdA-like domain-containing protein</fullName>
    </recommendedName>
</protein>
<keyword evidence="2" id="KW-0560">Oxidoreductase</keyword>
<comment type="cofactor">
    <cofactor evidence="1">
        <name>Fe(2+)</name>
        <dbReference type="ChEBI" id="CHEBI:29033"/>
    </cofactor>
</comment>
<dbReference type="GO" id="GO:0016491">
    <property type="term" value="F:oxidoreductase activity"/>
    <property type="evidence" value="ECO:0007669"/>
    <property type="project" value="UniProtKB-KW"/>
</dbReference>
<dbReference type="Pfam" id="PF02668">
    <property type="entry name" value="TauD"/>
    <property type="match status" value="1"/>
</dbReference>
<dbReference type="InterPro" id="IPR050411">
    <property type="entry name" value="AlphaKG_dependent_hydroxylases"/>
</dbReference>
<dbReference type="Gene3D" id="3.60.130.10">
    <property type="entry name" value="Clavaminate synthase-like"/>
    <property type="match status" value="1"/>
</dbReference>
<evidence type="ECO:0000313" key="5">
    <source>
        <dbReference type="EMBL" id="ABG52130.1"/>
    </source>
</evidence>
<organism evidence="5">
    <name type="scientific">Trichodesmium erythraeum (strain IMS101)</name>
    <dbReference type="NCBI Taxonomy" id="203124"/>
    <lineage>
        <taxon>Bacteria</taxon>
        <taxon>Bacillati</taxon>
        <taxon>Cyanobacteriota</taxon>
        <taxon>Cyanophyceae</taxon>
        <taxon>Oscillatoriophycideae</taxon>
        <taxon>Oscillatoriales</taxon>
        <taxon>Microcoleaceae</taxon>
        <taxon>Trichodesmium</taxon>
    </lineage>
</organism>
<accession>Q110E4</accession>
<dbReference type="InterPro" id="IPR042098">
    <property type="entry name" value="TauD-like_sf"/>
</dbReference>
<gene>
    <name evidence="5" type="ordered locus">Tery_2972</name>
</gene>
<dbReference type="PANTHER" id="PTHR10696:SF56">
    <property type="entry name" value="TAUD_TFDA-LIKE DOMAIN-CONTAINING PROTEIN"/>
    <property type="match status" value="1"/>
</dbReference>
<evidence type="ECO:0000259" key="4">
    <source>
        <dbReference type="Pfam" id="PF02668"/>
    </source>
</evidence>
<dbReference type="eggNOG" id="COG2175">
    <property type="taxonomic scope" value="Bacteria"/>
</dbReference>
<sequence length="366" mass="42752">MLTIEKLPNYLSSNIKLRFLRDEEKSFTTGEKKLPLVIEPVQKKSFSVLAELVRENRDWFHRQQDNYGALLFRGFEIETAAQFENILELLNVKLASKYHFGSSQRNRITDKVFTSSEAPGNLIIPPHNELNMVPVRPMCLAFFCQIEPTLYGETPIINTEKIFNELSPNLQHKFANTPQKFVRNVPNHLLGIVFEELSREEITKMLEDGEFYFEWKADGSLYFECSYIPVFHHPRTGKLCFCLSTFDSFVAREWYRSIAQRYPFKEIIYYNFLPSKLYRNLEGIDNAQPKMYLVNEEGNNTKITEAEAKELGEAEWKNATVFPWRQGDILVIDNLQVVHGRLNVQPPRKILTAFGNMCNIRDMKKK</sequence>
<name>Q110E4_TRIEI</name>
<dbReference type="EMBL" id="CP000393">
    <property type="protein sequence ID" value="ABG52130.1"/>
    <property type="molecule type" value="Genomic_DNA"/>
</dbReference>
<dbReference type="AlphaFoldDB" id="Q110E4"/>
<evidence type="ECO:0000256" key="3">
    <source>
        <dbReference type="ARBA" id="ARBA00023194"/>
    </source>
</evidence>
<dbReference type="PANTHER" id="PTHR10696">
    <property type="entry name" value="GAMMA-BUTYROBETAINE HYDROXYLASE-RELATED"/>
    <property type="match status" value="1"/>
</dbReference>
<evidence type="ECO:0000256" key="2">
    <source>
        <dbReference type="ARBA" id="ARBA00023002"/>
    </source>
</evidence>
<proteinExistence type="predicted"/>